<dbReference type="AlphaFoldDB" id="A0A4R5F8V6"/>
<protein>
    <submittedName>
        <fullName evidence="3">Ankyrin repeat domain-containing protein</fullName>
    </submittedName>
</protein>
<sequence>MKKSIVYLGIALVTFSTVSQASNYNSSTQKEISHSIYEGATPLCIAISKGEIDIVKKLINYGADVNEKSNGLTPLMMAARYNKVEIIKLLLANGARLKEKNENGINALKYAEVSNAKEAAAFLKLSESKPVAGL</sequence>
<dbReference type="SMART" id="SM00248">
    <property type="entry name" value="ANK"/>
    <property type="match status" value="2"/>
</dbReference>
<feature type="repeat" description="ANK" evidence="1">
    <location>
        <begin position="70"/>
        <end position="102"/>
    </location>
</feature>
<dbReference type="InterPro" id="IPR002110">
    <property type="entry name" value="Ankyrin_rpt"/>
</dbReference>
<accession>A0A4R5F8V6</accession>
<dbReference type="Proteomes" id="UP000294814">
    <property type="component" value="Unassembled WGS sequence"/>
</dbReference>
<feature type="chain" id="PRO_5020417183" evidence="2">
    <location>
        <begin position="22"/>
        <end position="134"/>
    </location>
</feature>
<dbReference type="PROSITE" id="PS50088">
    <property type="entry name" value="ANK_REPEAT"/>
    <property type="match status" value="2"/>
</dbReference>
<dbReference type="RefSeq" id="WP_131915964.1">
    <property type="nucleotide sequence ID" value="NZ_SMLG01000005.1"/>
</dbReference>
<dbReference type="InterPro" id="IPR036770">
    <property type="entry name" value="Ankyrin_rpt-contain_sf"/>
</dbReference>
<evidence type="ECO:0000313" key="3">
    <source>
        <dbReference type="EMBL" id="TDE44299.1"/>
    </source>
</evidence>
<evidence type="ECO:0000256" key="1">
    <source>
        <dbReference type="PROSITE-ProRule" id="PRU00023"/>
    </source>
</evidence>
<proteinExistence type="predicted"/>
<feature type="signal peptide" evidence="2">
    <location>
        <begin position="1"/>
        <end position="21"/>
    </location>
</feature>
<name>A0A4R5F8V6_9FLAO</name>
<evidence type="ECO:0000256" key="2">
    <source>
        <dbReference type="SAM" id="SignalP"/>
    </source>
</evidence>
<dbReference type="PRINTS" id="PR01415">
    <property type="entry name" value="ANKYRIN"/>
</dbReference>
<dbReference type="PANTHER" id="PTHR22677">
    <property type="entry name" value="ANKYRIN REPEAT DOMAIN-CONTAINING PROTEIN 60"/>
    <property type="match status" value="1"/>
</dbReference>
<dbReference type="InterPro" id="IPR039323">
    <property type="entry name" value="ANKRD_45/46/60"/>
</dbReference>
<dbReference type="PROSITE" id="PS50297">
    <property type="entry name" value="ANK_REP_REGION"/>
    <property type="match status" value="2"/>
</dbReference>
<keyword evidence="2" id="KW-0732">Signal</keyword>
<keyword evidence="4" id="KW-1185">Reference proteome</keyword>
<dbReference type="PANTHER" id="PTHR22677:SF4">
    <property type="entry name" value="USHER SYNDROME TYPE-1G PROTEIN-LIKE PROTEIN"/>
    <property type="match status" value="1"/>
</dbReference>
<gene>
    <name evidence="3" type="ORF">E0I26_07955</name>
</gene>
<organism evidence="3 4">
    <name type="scientific">Flavobacterium rhamnosiphilum</name>
    <dbReference type="NCBI Taxonomy" id="2541724"/>
    <lineage>
        <taxon>Bacteria</taxon>
        <taxon>Pseudomonadati</taxon>
        <taxon>Bacteroidota</taxon>
        <taxon>Flavobacteriia</taxon>
        <taxon>Flavobacteriales</taxon>
        <taxon>Flavobacteriaceae</taxon>
        <taxon>Flavobacterium</taxon>
    </lineage>
</organism>
<keyword evidence="1" id="KW-0040">ANK repeat</keyword>
<dbReference type="OrthoDB" id="1374157at2"/>
<comment type="caution">
    <text evidence="3">The sequence shown here is derived from an EMBL/GenBank/DDBJ whole genome shotgun (WGS) entry which is preliminary data.</text>
</comment>
<feature type="repeat" description="ANK" evidence="1">
    <location>
        <begin position="38"/>
        <end position="70"/>
    </location>
</feature>
<dbReference type="SUPFAM" id="SSF48403">
    <property type="entry name" value="Ankyrin repeat"/>
    <property type="match status" value="1"/>
</dbReference>
<dbReference type="EMBL" id="SMLG01000005">
    <property type="protein sequence ID" value="TDE44299.1"/>
    <property type="molecule type" value="Genomic_DNA"/>
</dbReference>
<dbReference type="Pfam" id="PF12796">
    <property type="entry name" value="Ank_2"/>
    <property type="match status" value="1"/>
</dbReference>
<dbReference type="Gene3D" id="1.25.40.20">
    <property type="entry name" value="Ankyrin repeat-containing domain"/>
    <property type="match status" value="1"/>
</dbReference>
<evidence type="ECO:0000313" key="4">
    <source>
        <dbReference type="Proteomes" id="UP000294814"/>
    </source>
</evidence>
<reference evidence="3 4" key="1">
    <citation type="submission" date="2019-03" db="EMBL/GenBank/DDBJ databases">
        <title>Novel species of Flavobacterium.</title>
        <authorList>
            <person name="Liu Q."/>
            <person name="Xin Y.-H."/>
        </authorList>
    </citation>
    <scope>NUCLEOTIDE SEQUENCE [LARGE SCALE GENOMIC DNA]</scope>
    <source>
        <strain evidence="3 4">LB3P52</strain>
    </source>
</reference>